<feature type="coiled-coil region" evidence="1">
    <location>
        <begin position="185"/>
        <end position="230"/>
    </location>
</feature>
<sequence>MAHQDETPIDIPPFAQPLAPYIKSPQEALRIRRALTAYLRSHIVFRDDDPDHPNSHANSHLSLCVPNDSVVDVKPIPPEITGLRREYLEALQANVVARKKYQDISEKIAARRLQRDDHETPTPNPDSDLQAYLKLLQGRRHYAKLQVFQHYLNELKSRHVPRAEDLEKQAASTQSITPPEHLEELKQKGESNDKIEELVHNLERAVIRAKSQLDRDKKLLEEVKARHESEGPKDDEVSPTVKAKALQRTRDELIKWVEDKLVNGSASDSAPVEKLTPEEIEDSARVLEEGKEQVRQQYTAYLEARKNLLDVASKACQPISMPSAPMPTTPSRVTDNKPTAEQTPSVPPLDALAFASENIIPLCKSQRALALQNSFLSGMLAKEKATTLRMLNRLSDESHLLPEYPIVSRQQRFKDAMTALNSRRATNSAEQTQQDEVVKLAEAWAFASDAAQENEEDHVEAQIVMGDETVQNAQKTLQEVYNMLNQDMDAMQGDKGESAKPGHSEKRAKGPWSRLNGQLDDSD</sequence>
<proteinExistence type="predicted"/>
<feature type="compositionally biased region" description="Polar residues" evidence="2">
    <location>
        <begin position="332"/>
        <end position="344"/>
    </location>
</feature>
<dbReference type="Proteomes" id="UP000266188">
    <property type="component" value="Unassembled WGS sequence"/>
</dbReference>
<protein>
    <submittedName>
        <fullName evidence="3">Uncharacterized protein</fullName>
    </submittedName>
</protein>
<keyword evidence="1" id="KW-0175">Coiled coil</keyword>
<feature type="compositionally biased region" description="Basic and acidic residues" evidence="2">
    <location>
        <begin position="492"/>
        <end position="508"/>
    </location>
</feature>
<accession>A0A3A2ZAX5</accession>
<dbReference type="EMBL" id="MVGC01000323">
    <property type="protein sequence ID" value="RJE20262.1"/>
    <property type="molecule type" value="Genomic_DNA"/>
</dbReference>
<evidence type="ECO:0000313" key="4">
    <source>
        <dbReference type="Proteomes" id="UP000266188"/>
    </source>
</evidence>
<feature type="region of interest" description="Disordered" evidence="2">
    <location>
        <begin position="319"/>
        <end position="345"/>
    </location>
</feature>
<dbReference type="STRING" id="2070753.A0A3A2ZAX5"/>
<name>A0A3A2ZAX5_9EURO</name>
<evidence type="ECO:0000256" key="2">
    <source>
        <dbReference type="SAM" id="MobiDB-lite"/>
    </source>
</evidence>
<organism evidence="3 4">
    <name type="scientific">Aspergillus sclerotialis</name>
    <dbReference type="NCBI Taxonomy" id="2070753"/>
    <lineage>
        <taxon>Eukaryota</taxon>
        <taxon>Fungi</taxon>
        <taxon>Dikarya</taxon>
        <taxon>Ascomycota</taxon>
        <taxon>Pezizomycotina</taxon>
        <taxon>Eurotiomycetes</taxon>
        <taxon>Eurotiomycetidae</taxon>
        <taxon>Eurotiales</taxon>
        <taxon>Aspergillaceae</taxon>
        <taxon>Aspergillus</taxon>
        <taxon>Aspergillus subgen. Polypaecilum</taxon>
    </lineage>
</organism>
<evidence type="ECO:0000313" key="3">
    <source>
        <dbReference type="EMBL" id="RJE20262.1"/>
    </source>
</evidence>
<gene>
    <name evidence="3" type="ORF">PHISCL_07395</name>
</gene>
<dbReference type="AlphaFoldDB" id="A0A3A2ZAX5"/>
<dbReference type="OrthoDB" id="5402392at2759"/>
<keyword evidence="4" id="KW-1185">Reference proteome</keyword>
<evidence type="ECO:0000256" key="1">
    <source>
        <dbReference type="SAM" id="Coils"/>
    </source>
</evidence>
<comment type="caution">
    <text evidence="3">The sequence shown here is derived from an EMBL/GenBank/DDBJ whole genome shotgun (WGS) entry which is preliminary data.</text>
</comment>
<feature type="region of interest" description="Disordered" evidence="2">
    <location>
        <begin position="487"/>
        <end position="523"/>
    </location>
</feature>
<reference evidence="4" key="1">
    <citation type="submission" date="2017-02" db="EMBL/GenBank/DDBJ databases">
        <authorList>
            <person name="Tafer H."/>
            <person name="Lopandic K."/>
        </authorList>
    </citation>
    <scope>NUCLEOTIDE SEQUENCE [LARGE SCALE GENOMIC DNA]</scope>
    <source>
        <strain evidence="4">CBS 366.77</strain>
    </source>
</reference>